<dbReference type="EMBL" id="JAWQEG010000008">
    <property type="protein sequence ID" value="KAK3896220.1"/>
    <property type="molecule type" value="Genomic_DNA"/>
</dbReference>
<sequence length="123" mass="14063">MVLGPISMSKERAEVMSFSEPLFMDQQIIAYSRPTLQPDLLGFVRPFTPFMWLMIAVAATFVFGTTSIMLSILEHWTRKRPTQQNGGKDGEEKKSENSPNIFQKTVLWTYGLMVAQRKSHFGM</sequence>
<accession>A0AAE1GNX4</accession>
<evidence type="ECO:0000313" key="3">
    <source>
        <dbReference type="EMBL" id="KAK3896220.1"/>
    </source>
</evidence>
<comment type="caution">
    <text evidence="3">The sequence shown here is derived from an EMBL/GenBank/DDBJ whole genome shotgun (WGS) entry which is preliminary data.</text>
</comment>
<keyword evidence="2" id="KW-1133">Transmembrane helix</keyword>
<dbReference type="PANTHER" id="PTHR18966">
    <property type="entry name" value="IONOTROPIC GLUTAMATE RECEPTOR"/>
    <property type="match status" value="1"/>
</dbReference>
<feature type="transmembrane region" description="Helical" evidence="2">
    <location>
        <begin position="50"/>
        <end position="73"/>
    </location>
</feature>
<protein>
    <submittedName>
        <fullName evidence="3">Uncharacterized protein</fullName>
    </submittedName>
</protein>
<dbReference type="InterPro" id="IPR015683">
    <property type="entry name" value="Ionotropic_Glu_rcpt"/>
</dbReference>
<name>A0AAE1GNX4_PETCI</name>
<gene>
    <name evidence="3" type="ORF">Pcinc_000142</name>
</gene>
<dbReference type="AlphaFoldDB" id="A0AAE1GNX4"/>
<evidence type="ECO:0000256" key="2">
    <source>
        <dbReference type="SAM" id="Phobius"/>
    </source>
</evidence>
<dbReference type="SUPFAM" id="SSF53850">
    <property type="entry name" value="Periplasmic binding protein-like II"/>
    <property type="match status" value="1"/>
</dbReference>
<evidence type="ECO:0000256" key="1">
    <source>
        <dbReference type="SAM" id="MobiDB-lite"/>
    </source>
</evidence>
<dbReference type="Gene3D" id="1.10.287.70">
    <property type="match status" value="1"/>
</dbReference>
<evidence type="ECO:0000313" key="4">
    <source>
        <dbReference type="Proteomes" id="UP001286313"/>
    </source>
</evidence>
<keyword evidence="2" id="KW-0812">Transmembrane</keyword>
<keyword evidence="4" id="KW-1185">Reference proteome</keyword>
<keyword evidence="2" id="KW-0472">Membrane</keyword>
<proteinExistence type="predicted"/>
<reference evidence="3" key="1">
    <citation type="submission" date="2023-10" db="EMBL/GenBank/DDBJ databases">
        <title>Genome assemblies of two species of porcelain crab, Petrolisthes cinctipes and Petrolisthes manimaculis (Anomura: Porcellanidae).</title>
        <authorList>
            <person name="Angst P."/>
        </authorList>
    </citation>
    <scope>NUCLEOTIDE SEQUENCE</scope>
    <source>
        <strain evidence="3">PB745_01</strain>
        <tissue evidence="3">Gill</tissue>
    </source>
</reference>
<feature type="region of interest" description="Disordered" evidence="1">
    <location>
        <begin position="80"/>
        <end position="100"/>
    </location>
</feature>
<organism evidence="3 4">
    <name type="scientific">Petrolisthes cinctipes</name>
    <name type="common">Flat porcelain crab</name>
    <dbReference type="NCBI Taxonomy" id="88211"/>
    <lineage>
        <taxon>Eukaryota</taxon>
        <taxon>Metazoa</taxon>
        <taxon>Ecdysozoa</taxon>
        <taxon>Arthropoda</taxon>
        <taxon>Crustacea</taxon>
        <taxon>Multicrustacea</taxon>
        <taxon>Malacostraca</taxon>
        <taxon>Eumalacostraca</taxon>
        <taxon>Eucarida</taxon>
        <taxon>Decapoda</taxon>
        <taxon>Pleocyemata</taxon>
        <taxon>Anomura</taxon>
        <taxon>Galatheoidea</taxon>
        <taxon>Porcellanidae</taxon>
        <taxon>Petrolisthes</taxon>
    </lineage>
</organism>
<dbReference type="Proteomes" id="UP001286313">
    <property type="component" value="Unassembled WGS sequence"/>
</dbReference>